<gene>
    <name evidence="4" type="primary">sgcG_2</name>
    <name evidence="4" type="ORF">CLORY_08940</name>
</gene>
<dbReference type="STRING" id="1450648.CLORY_08940"/>
<reference evidence="4 5" key="1">
    <citation type="submission" date="2017-03" db="EMBL/GenBank/DDBJ databases">
        <title>Genome sequence of Clostridium oryzae DSM 28571.</title>
        <authorList>
            <person name="Poehlein A."/>
            <person name="Daniel R."/>
        </authorList>
    </citation>
    <scope>NUCLEOTIDE SEQUENCE [LARGE SCALE GENOMIC DNA]</scope>
    <source>
        <strain evidence="4 5">DSM 28571</strain>
    </source>
</reference>
<dbReference type="PANTHER" id="PTHR43278">
    <property type="entry name" value="NAD(P)H-DEPENDENT FMN-CONTAINING OXIDOREDUCTASE YWQN-RELATED"/>
    <property type="match status" value="1"/>
</dbReference>
<evidence type="ECO:0000313" key="4">
    <source>
        <dbReference type="EMBL" id="OPJ64022.1"/>
    </source>
</evidence>
<keyword evidence="4" id="KW-0560">Oxidoreductase</keyword>
<dbReference type="SUPFAM" id="SSF52218">
    <property type="entry name" value="Flavoproteins"/>
    <property type="match status" value="1"/>
</dbReference>
<accession>A0A1V4IVG3</accession>
<evidence type="ECO:0000259" key="3">
    <source>
        <dbReference type="Pfam" id="PF03358"/>
    </source>
</evidence>
<dbReference type="GO" id="GO:0016491">
    <property type="term" value="F:oxidoreductase activity"/>
    <property type="evidence" value="ECO:0007669"/>
    <property type="project" value="UniProtKB-KW"/>
</dbReference>
<organism evidence="4 5">
    <name type="scientific">Clostridium oryzae</name>
    <dbReference type="NCBI Taxonomy" id="1450648"/>
    <lineage>
        <taxon>Bacteria</taxon>
        <taxon>Bacillati</taxon>
        <taxon>Bacillota</taxon>
        <taxon>Clostridia</taxon>
        <taxon>Eubacteriales</taxon>
        <taxon>Clostridiaceae</taxon>
        <taxon>Clostridium</taxon>
    </lineage>
</organism>
<sequence>MDKKWLAMVGSSRSGKNTDLLVDYVIDGLKYKGIAIDKYILNSSNISTCNGCEYCINTGKCRINDEAAKIISSMKEADGYIFASPTHNYNMTAQMKALLDRTFCLNDYSNGWKSRIAAGKKAILIGVCGGGTKESIGYTIEGMNKVISELGVEIIEEIEYYNSKNNPVYKNAIIKEEIVQRIRENKKI</sequence>
<protein>
    <submittedName>
        <fullName evidence="4">2-amino-4-deoxychorismate dehydrogenase</fullName>
        <ecNumber evidence="4">1.3.99.24</ecNumber>
    </submittedName>
</protein>
<keyword evidence="1" id="KW-0285">Flavoprotein</keyword>
<dbReference type="AlphaFoldDB" id="A0A1V4IVG3"/>
<keyword evidence="2" id="KW-0288">FMN</keyword>
<keyword evidence="5" id="KW-1185">Reference proteome</keyword>
<dbReference type="EC" id="1.3.99.24" evidence="4"/>
<comment type="caution">
    <text evidence="4">The sequence shown here is derived from an EMBL/GenBank/DDBJ whole genome shotgun (WGS) entry which is preliminary data.</text>
</comment>
<dbReference type="InterPro" id="IPR051796">
    <property type="entry name" value="ISF_SsuE-like"/>
</dbReference>
<name>A0A1V4IVG3_9CLOT</name>
<proteinExistence type="predicted"/>
<dbReference type="Gene3D" id="3.40.50.360">
    <property type="match status" value="1"/>
</dbReference>
<evidence type="ECO:0000256" key="1">
    <source>
        <dbReference type="ARBA" id="ARBA00022630"/>
    </source>
</evidence>
<dbReference type="PANTHER" id="PTHR43278:SF4">
    <property type="entry name" value="NAD(P)H-DEPENDENT FMN-CONTAINING OXIDOREDUCTASE YWQN-RELATED"/>
    <property type="match status" value="1"/>
</dbReference>
<feature type="domain" description="NADPH-dependent FMN reductase-like" evidence="3">
    <location>
        <begin position="4"/>
        <end position="131"/>
    </location>
</feature>
<dbReference type="InterPro" id="IPR005025">
    <property type="entry name" value="FMN_Rdtase-like_dom"/>
</dbReference>
<evidence type="ECO:0000256" key="2">
    <source>
        <dbReference type="ARBA" id="ARBA00022643"/>
    </source>
</evidence>
<dbReference type="RefSeq" id="WP_079422325.1">
    <property type="nucleotide sequence ID" value="NZ_MZGV01000006.1"/>
</dbReference>
<dbReference type="EMBL" id="MZGV01000006">
    <property type="protein sequence ID" value="OPJ64022.1"/>
    <property type="molecule type" value="Genomic_DNA"/>
</dbReference>
<dbReference type="Pfam" id="PF03358">
    <property type="entry name" value="FMN_red"/>
    <property type="match status" value="1"/>
</dbReference>
<evidence type="ECO:0000313" key="5">
    <source>
        <dbReference type="Proteomes" id="UP000190080"/>
    </source>
</evidence>
<dbReference type="OrthoDB" id="9805976at2"/>
<dbReference type="Proteomes" id="UP000190080">
    <property type="component" value="Unassembled WGS sequence"/>
</dbReference>
<dbReference type="InterPro" id="IPR029039">
    <property type="entry name" value="Flavoprotein-like_sf"/>
</dbReference>